<sequence length="431" mass="50296">MQNSIKLQTDSVLQAPLQKYSKDFTFIVNSKRFETSSFVADLLSPIISSRHLSDPTLSEFTINTKSPGDFNKIINLINFQPQEINHSDFSFIIEIFDQLGTEKVDIHIQNEEKITNDNVLDQIIKHQAHPQFYKTHLNKEIEYFTSHFFELKDKLFEYIKGENFDLNDTIIEEIIGHKKLVLDTEDDLLETVNLLYLRERSFSHLYEFVDFKNVEQESIKSFIENFNIDDLTTAAWLSVCERLEKKVLIEKGEEEQTRHVCNKSKCLVEIKNKPNEFDGIMNYLKKNSNIKDELAISLSSFGGGSDPFDLIKYEDKKCYYETSGSDRNSWISFEFKKHKVCPSGYIIRSYYCDGNWHLKSWDFEGSNDNSSWTTLDKQQNNSVLNGGNNVNLFSISNEESYKYLRIHITGPNWLDNYGIMMNSIEFYGKII</sequence>
<dbReference type="EMBL" id="JAPFFF010000021">
    <property type="protein sequence ID" value="KAK8854038.1"/>
    <property type="molecule type" value="Genomic_DNA"/>
</dbReference>
<dbReference type="SUPFAM" id="SSF49785">
    <property type="entry name" value="Galactose-binding domain-like"/>
    <property type="match status" value="1"/>
</dbReference>
<gene>
    <name evidence="1" type="ORF">M9Y10_016588</name>
</gene>
<evidence type="ECO:0008006" key="3">
    <source>
        <dbReference type="Google" id="ProtNLM"/>
    </source>
</evidence>
<organism evidence="1 2">
    <name type="scientific">Tritrichomonas musculus</name>
    <dbReference type="NCBI Taxonomy" id="1915356"/>
    <lineage>
        <taxon>Eukaryota</taxon>
        <taxon>Metamonada</taxon>
        <taxon>Parabasalia</taxon>
        <taxon>Tritrichomonadida</taxon>
        <taxon>Tritrichomonadidae</taxon>
        <taxon>Tritrichomonas</taxon>
    </lineage>
</organism>
<name>A0ABR2HY62_9EUKA</name>
<keyword evidence="2" id="KW-1185">Reference proteome</keyword>
<accession>A0ABR2HY62</accession>
<comment type="caution">
    <text evidence="1">The sequence shown here is derived from an EMBL/GenBank/DDBJ whole genome shotgun (WGS) entry which is preliminary data.</text>
</comment>
<protein>
    <recommendedName>
        <fullName evidence="3">F5/8 type C domain-containing protein</fullName>
    </recommendedName>
</protein>
<dbReference type="InterPro" id="IPR008979">
    <property type="entry name" value="Galactose-bd-like_sf"/>
</dbReference>
<reference evidence="1 2" key="1">
    <citation type="submission" date="2024-04" db="EMBL/GenBank/DDBJ databases">
        <title>Tritrichomonas musculus Genome.</title>
        <authorList>
            <person name="Alves-Ferreira E."/>
            <person name="Grigg M."/>
            <person name="Lorenzi H."/>
            <person name="Galac M."/>
        </authorList>
    </citation>
    <scope>NUCLEOTIDE SEQUENCE [LARGE SCALE GENOMIC DNA]</scope>
    <source>
        <strain evidence="1 2">EAF2021</strain>
    </source>
</reference>
<evidence type="ECO:0000313" key="2">
    <source>
        <dbReference type="Proteomes" id="UP001470230"/>
    </source>
</evidence>
<dbReference type="Proteomes" id="UP001470230">
    <property type="component" value="Unassembled WGS sequence"/>
</dbReference>
<evidence type="ECO:0000313" key="1">
    <source>
        <dbReference type="EMBL" id="KAK8854038.1"/>
    </source>
</evidence>
<dbReference type="Gene3D" id="2.60.120.260">
    <property type="entry name" value="Galactose-binding domain-like"/>
    <property type="match status" value="1"/>
</dbReference>
<proteinExistence type="predicted"/>